<reference evidence="1 2" key="1">
    <citation type="journal article" date="2019" name="Commun. Biol.">
        <title>The bagworm genome reveals a unique fibroin gene that provides high tensile strength.</title>
        <authorList>
            <person name="Kono N."/>
            <person name="Nakamura H."/>
            <person name="Ohtoshi R."/>
            <person name="Tomita M."/>
            <person name="Numata K."/>
            <person name="Arakawa K."/>
        </authorList>
    </citation>
    <scope>NUCLEOTIDE SEQUENCE [LARGE SCALE GENOMIC DNA]</scope>
</reference>
<comment type="caution">
    <text evidence="1">The sequence shown here is derived from an EMBL/GenBank/DDBJ whole genome shotgun (WGS) entry which is preliminary data.</text>
</comment>
<dbReference type="STRING" id="151549.A0A4C1XU95"/>
<dbReference type="OrthoDB" id="10055806at2759"/>
<dbReference type="Proteomes" id="UP000299102">
    <property type="component" value="Unassembled WGS sequence"/>
</dbReference>
<keyword evidence="2" id="KW-1185">Reference proteome</keyword>
<dbReference type="InterPro" id="IPR013783">
    <property type="entry name" value="Ig-like_fold"/>
</dbReference>
<evidence type="ECO:0008006" key="3">
    <source>
        <dbReference type="Google" id="ProtNLM"/>
    </source>
</evidence>
<protein>
    <recommendedName>
        <fullName evidence="3">Ig-like domain-containing protein</fullName>
    </recommendedName>
</protein>
<proteinExistence type="predicted"/>
<dbReference type="AlphaFoldDB" id="A0A4C1XU95"/>
<gene>
    <name evidence="1" type="ORF">EVAR_51313_1</name>
</gene>
<evidence type="ECO:0000313" key="1">
    <source>
        <dbReference type="EMBL" id="GBP66144.1"/>
    </source>
</evidence>
<name>A0A4C1XU95_EUMVA</name>
<dbReference type="Gene3D" id="2.60.40.10">
    <property type="entry name" value="Immunoglobulins"/>
    <property type="match status" value="1"/>
</dbReference>
<accession>A0A4C1XU95</accession>
<organism evidence="1 2">
    <name type="scientific">Eumeta variegata</name>
    <name type="common">Bagworm moth</name>
    <name type="synonym">Eumeta japonica</name>
    <dbReference type="NCBI Taxonomy" id="151549"/>
    <lineage>
        <taxon>Eukaryota</taxon>
        <taxon>Metazoa</taxon>
        <taxon>Ecdysozoa</taxon>
        <taxon>Arthropoda</taxon>
        <taxon>Hexapoda</taxon>
        <taxon>Insecta</taxon>
        <taxon>Pterygota</taxon>
        <taxon>Neoptera</taxon>
        <taxon>Endopterygota</taxon>
        <taxon>Lepidoptera</taxon>
        <taxon>Glossata</taxon>
        <taxon>Ditrysia</taxon>
        <taxon>Tineoidea</taxon>
        <taxon>Psychidae</taxon>
        <taxon>Oiketicinae</taxon>
        <taxon>Eumeta</taxon>
    </lineage>
</organism>
<dbReference type="EMBL" id="BGZK01000948">
    <property type="protein sequence ID" value="GBP66144.1"/>
    <property type="molecule type" value="Genomic_DNA"/>
</dbReference>
<sequence>MVLIRRNSDIHLATRMDAGPNASLQRLRSTILPPYHAVRLWTICRRPCRMDIQNMTDFLKKLRSEVPVSVGVHFQEDFTSAEQLVDEFLGHRYCLLVWCSKHFWSFRKVVNHDKDVLVPVIGYQRCRFRVNVFFTPRCPPDTLYRNASKMMFTLNLVSTVDVDAVLGRTASLPCDVTPDIKEDRVYMVLWFRAGKTTGGKPIYRNALLSPLGLQDPWPAVTVYCVLARLFIFSLTTQQKI</sequence>
<evidence type="ECO:0000313" key="2">
    <source>
        <dbReference type="Proteomes" id="UP000299102"/>
    </source>
</evidence>